<evidence type="ECO:0000313" key="1">
    <source>
        <dbReference type="EMBL" id="KKR12647.1"/>
    </source>
</evidence>
<sequence length="217" mass="25683">MTKVIFEFNAKKEYDYIKFFEENFGEVNLPKPLRKIFGDRKRAIEYIEKTYNQKKLRAFETAWRKIEKEYFSAIKSITGHKWKHKTYRVVMTNYMYGFCNPLDGNVREVTCQQNVPLIERNYIIAHELLHAHYFSIIAQKNDPKLLSTELNENFNVLALCFSPVCDLLVAPKNKWIINGWAHANQIAAPYFDALLLLWKARKSFEDYLEKSAVVLKK</sequence>
<dbReference type="EMBL" id="LBWR01000001">
    <property type="protein sequence ID" value="KKR12647.1"/>
    <property type="molecule type" value="Genomic_DNA"/>
</dbReference>
<dbReference type="Proteomes" id="UP000034665">
    <property type="component" value="Unassembled WGS sequence"/>
</dbReference>
<organism evidence="1 2">
    <name type="scientific">Candidatus Wolfebacteria bacterium GW2011_GWC2_39_22</name>
    <dbReference type="NCBI Taxonomy" id="1619013"/>
    <lineage>
        <taxon>Bacteria</taxon>
        <taxon>Candidatus Wolfeibacteriota</taxon>
    </lineage>
</organism>
<reference evidence="1 2" key="1">
    <citation type="journal article" date="2015" name="Nature">
        <title>rRNA introns, odd ribosomes, and small enigmatic genomes across a large radiation of phyla.</title>
        <authorList>
            <person name="Brown C.T."/>
            <person name="Hug L.A."/>
            <person name="Thomas B.C."/>
            <person name="Sharon I."/>
            <person name="Castelle C.J."/>
            <person name="Singh A."/>
            <person name="Wilkins M.J."/>
            <person name="Williams K.H."/>
            <person name="Banfield J.F."/>
        </authorList>
    </citation>
    <scope>NUCLEOTIDE SEQUENCE [LARGE SCALE GENOMIC DNA]</scope>
</reference>
<accession>A0A0G0RG86</accession>
<protein>
    <submittedName>
        <fullName evidence="1">Uncharacterized protein</fullName>
    </submittedName>
</protein>
<name>A0A0G0RG86_9BACT</name>
<dbReference type="AlphaFoldDB" id="A0A0G0RG86"/>
<dbReference type="STRING" id="1619013.UT41_C0001G0191"/>
<evidence type="ECO:0000313" key="2">
    <source>
        <dbReference type="Proteomes" id="UP000034665"/>
    </source>
</evidence>
<proteinExistence type="predicted"/>
<gene>
    <name evidence="1" type="ORF">UT41_C0001G0191</name>
</gene>
<comment type="caution">
    <text evidence="1">The sequence shown here is derived from an EMBL/GenBank/DDBJ whole genome shotgun (WGS) entry which is preliminary data.</text>
</comment>